<dbReference type="InterPro" id="IPR036856">
    <property type="entry name" value="Ald_Oxase/Xan_DH_a/b_sf"/>
</dbReference>
<dbReference type="EMBL" id="JMCB01000001">
    <property type="protein sequence ID" value="KFE72040.1"/>
    <property type="molecule type" value="Genomic_DNA"/>
</dbReference>
<dbReference type="SUPFAM" id="SSF54665">
    <property type="entry name" value="CO dehydrogenase molybdoprotein N-domain-like"/>
    <property type="match status" value="1"/>
</dbReference>
<evidence type="ECO:0000313" key="5">
    <source>
        <dbReference type="Proteomes" id="UP000028725"/>
    </source>
</evidence>
<dbReference type="InterPro" id="IPR037165">
    <property type="entry name" value="AldOxase/xan_DH_Mopterin-bd_sf"/>
</dbReference>
<proteinExistence type="predicted"/>
<reference evidence="4 5" key="1">
    <citation type="submission" date="2014-04" db="EMBL/GenBank/DDBJ databases">
        <title>Genome assembly of Hyalangium minutum DSM 14724.</title>
        <authorList>
            <person name="Sharma G."/>
            <person name="Subramanian S."/>
        </authorList>
    </citation>
    <scope>NUCLEOTIDE SEQUENCE [LARGE SCALE GENOMIC DNA]</scope>
    <source>
        <strain evidence="4 5">DSM 14724</strain>
    </source>
</reference>
<evidence type="ECO:0000313" key="4">
    <source>
        <dbReference type="EMBL" id="KFE72040.1"/>
    </source>
</evidence>
<dbReference type="PANTHER" id="PTHR11908:SF132">
    <property type="entry name" value="ALDEHYDE OXIDASE 1-RELATED"/>
    <property type="match status" value="1"/>
</dbReference>
<keyword evidence="1" id="KW-0500">Molybdenum</keyword>
<dbReference type="InterPro" id="IPR000674">
    <property type="entry name" value="Ald_Oxase/Xan_DH_a/b"/>
</dbReference>
<name>A0A085WWH7_9BACT</name>
<organism evidence="4 5">
    <name type="scientific">Hyalangium minutum</name>
    <dbReference type="NCBI Taxonomy" id="394096"/>
    <lineage>
        <taxon>Bacteria</taxon>
        <taxon>Pseudomonadati</taxon>
        <taxon>Myxococcota</taxon>
        <taxon>Myxococcia</taxon>
        <taxon>Myxococcales</taxon>
        <taxon>Cystobacterineae</taxon>
        <taxon>Archangiaceae</taxon>
        <taxon>Hyalangium</taxon>
    </lineage>
</organism>
<dbReference type="SMART" id="SM01008">
    <property type="entry name" value="Ald_Xan_dh_C"/>
    <property type="match status" value="1"/>
</dbReference>
<protein>
    <submittedName>
        <fullName evidence="4">Periplasmic aromatic aldehyde oxidoreductase, molybdenum binding subunit YagR</fullName>
    </submittedName>
</protein>
<dbReference type="Pfam" id="PF20256">
    <property type="entry name" value="MoCoBD_2"/>
    <property type="match status" value="1"/>
</dbReference>
<comment type="caution">
    <text evidence="4">The sequence shown here is derived from an EMBL/GenBank/DDBJ whole genome shotgun (WGS) entry which is preliminary data.</text>
</comment>
<dbReference type="InterPro" id="IPR046867">
    <property type="entry name" value="AldOxase/xan_DH_MoCoBD2"/>
</dbReference>
<feature type="domain" description="Aldehyde oxidase/xanthine dehydrogenase a/b hammerhead" evidence="3">
    <location>
        <begin position="19"/>
        <end position="130"/>
    </location>
</feature>
<dbReference type="Pfam" id="PF02738">
    <property type="entry name" value="MoCoBD_1"/>
    <property type="match status" value="1"/>
</dbReference>
<dbReference type="Pfam" id="PF01315">
    <property type="entry name" value="Ald_Xan_dh_C"/>
    <property type="match status" value="1"/>
</dbReference>
<dbReference type="InterPro" id="IPR016208">
    <property type="entry name" value="Ald_Oxase/xanthine_DH-like"/>
</dbReference>
<evidence type="ECO:0000256" key="1">
    <source>
        <dbReference type="ARBA" id="ARBA00022505"/>
    </source>
</evidence>
<keyword evidence="5" id="KW-1185">Reference proteome</keyword>
<dbReference type="Gene3D" id="3.90.1170.50">
    <property type="entry name" value="Aldehyde oxidase/xanthine dehydrogenase, a/b hammerhead"/>
    <property type="match status" value="1"/>
</dbReference>
<gene>
    <name evidence="4" type="ORF">DB31_0301</name>
</gene>
<dbReference type="RefSeq" id="WP_044180934.1">
    <property type="nucleotide sequence ID" value="NZ_JMCB01000001.1"/>
</dbReference>
<evidence type="ECO:0000259" key="3">
    <source>
        <dbReference type="SMART" id="SM01008"/>
    </source>
</evidence>
<keyword evidence="2" id="KW-0560">Oxidoreductase</keyword>
<dbReference type="GO" id="GO:0016491">
    <property type="term" value="F:oxidoreductase activity"/>
    <property type="evidence" value="ECO:0007669"/>
    <property type="project" value="UniProtKB-KW"/>
</dbReference>
<dbReference type="STRING" id="394096.DB31_0301"/>
<dbReference type="PANTHER" id="PTHR11908">
    <property type="entry name" value="XANTHINE DEHYDROGENASE"/>
    <property type="match status" value="1"/>
</dbReference>
<dbReference type="AlphaFoldDB" id="A0A085WWH7"/>
<accession>A0A085WWH7</accession>
<dbReference type="InterPro" id="IPR008274">
    <property type="entry name" value="AldOxase/xan_DH_MoCoBD1"/>
</dbReference>
<dbReference type="SUPFAM" id="SSF56003">
    <property type="entry name" value="Molybdenum cofactor-binding domain"/>
    <property type="match status" value="1"/>
</dbReference>
<dbReference type="GO" id="GO:0005506">
    <property type="term" value="F:iron ion binding"/>
    <property type="evidence" value="ECO:0007669"/>
    <property type="project" value="InterPro"/>
</dbReference>
<dbReference type="PATRIC" id="fig|394096.3.peg.299"/>
<dbReference type="OrthoDB" id="9775084at2"/>
<dbReference type="Gene3D" id="3.30.365.10">
    <property type="entry name" value="Aldehyde oxidase/xanthine dehydrogenase, molybdopterin binding domain"/>
    <property type="match status" value="4"/>
</dbReference>
<dbReference type="Proteomes" id="UP000028725">
    <property type="component" value="Unassembled WGS sequence"/>
</dbReference>
<sequence>MDKSVGKPLNRVDGRLKVTGAAKYAAEFPQEGLVYAVIVGSTIPSGTITKVDASAAEKAPGVLAVLSPEKPPKLAGDPAKRQSPLEPMVHLLQNRRVDYQGQPVAVVVADTFERATHAAALVKVQYQAEKPKLGLKAQKAQAYAPKHIIFRPPDTEHGKASAETPAAEVDAMYGTPFEHHNPMEPHATTAVWEGERLTVYDATQGVFGVRSRLAQLFGLPPENVRCIAKFVGGGFGGKGSGWGHTILAAMAAKAVSKPVKLVLRRDQMFAGVGYRPETEQRVQLKARKDGKLLLVRHETLTSTSTFDEFTEPAGFTSRMMYASEQIITSHRLVRTTMPTPTFMRAPGESPGMFALESALDELAYKLNMDPVQLRIVNHADTDPESGRPWSSKSLKECYRAGAEKFGWSKRNPMPGSMKDGRTLIGWGMATATYPTMRQKGAAKASLLPDGTVAVAVGTQDIGTGTYTVMSQVAADELGLPVQKVRFDLGDTQMPEAPVSGGSWTSATVAPAVKRVAAALRDKIIATAVADAGSPLKGADPKQVKVENGDLIAGSKKESFAALMKRQKLPSIDAQADAQPGDEMKKYAMHAFGAQFAEVRVDPDLGQVRVSRFVGAFGVGRVLNEKTARSQLQGGIIMGLGMALMEESVVDERTGHFVTKDLADYHVPVNPDVPDIDVIFVPENDPYVNELGIKGIGEIGITGVAPAIANAVYHATGKRLRTLPLTLDKLLTT</sequence>
<evidence type="ECO:0000256" key="2">
    <source>
        <dbReference type="ARBA" id="ARBA00023002"/>
    </source>
</evidence>